<dbReference type="InterPro" id="IPR050312">
    <property type="entry name" value="IolE/XylAMocC-like"/>
</dbReference>
<keyword evidence="3" id="KW-1185">Reference proteome</keyword>
<dbReference type="Gene3D" id="3.20.20.150">
    <property type="entry name" value="Divalent-metal-dependent TIM barrel enzymes"/>
    <property type="match status" value="1"/>
</dbReference>
<dbReference type="PANTHER" id="PTHR12110">
    <property type="entry name" value="HYDROXYPYRUVATE ISOMERASE"/>
    <property type="match status" value="1"/>
</dbReference>
<feature type="domain" description="Xylose isomerase-like TIM barrel" evidence="1">
    <location>
        <begin position="40"/>
        <end position="306"/>
    </location>
</feature>
<evidence type="ECO:0000313" key="2">
    <source>
        <dbReference type="EMBL" id="ABQ31515.1"/>
    </source>
</evidence>
<dbReference type="eggNOG" id="COG1082">
    <property type="taxonomic scope" value="Bacteria"/>
</dbReference>
<dbReference type="PANTHER" id="PTHR12110:SF21">
    <property type="entry name" value="XYLOSE ISOMERASE-LIKE TIM BARREL DOMAIN-CONTAINING PROTEIN"/>
    <property type="match status" value="1"/>
</dbReference>
<proteinExistence type="predicted"/>
<dbReference type="Proteomes" id="UP000000245">
    <property type="component" value="Chromosome"/>
</dbReference>
<dbReference type="HOGENOM" id="CLU_082655_0_0_5"/>
<name>A5G0Y3_ACICJ</name>
<dbReference type="Pfam" id="PF01261">
    <property type="entry name" value="AP_endonuc_2"/>
    <property type="match status" value="1"/>
</dbReference>
<dbReference type="STRING" id="349163.Acry_2321"/>
<dbReference type="KEGG" id="acr:Acry_2321"/>
<dbReference type="InterPro" id="IPR013022">
    <property type="entry name" value="Xyl_isomerase-like_TIM-brl"/>
</dbReference>
<dbReference type="SUPFAM" id="SSF51658">
    <property type="entry name" value="Xylose isomerase-like"/>
    <property type="match status" value="1"/>
</dbReference>
<protein>
    <submittedName>
        <fullName evidence="2">Xylose isomerase domain protein TIM barrel</fullName>
    </submittedName>
</protein>
<accession>A5G0Y3</accession>
<keyword evidence="2" id="KW-0413">Isomerase</keyword>
<organism evidence="2 3">
    <name type="scientific">Acidiphilium cryptum (strain JF-5)</name>
    <dbReference type="NCBI Taxonomy" id="349163"/>
    <lineage>
        <taxon>Bacteria</taxon>
        <taxon>Pseudomonadati</taxon>
        <taxon>Pseudomonadota</taxon>
        <taxon>Alphaproteobacteria</taxon>
        <taxon>Acetobacterales</taxon>
        <taxon>Acidocellaceae</taxon>
        <taxon>Acidiphilium</taxon>
    </lineage>
</organism>
<evidence type="ECO:0000313" key="3">
    <source>
        <dbReference type="Proteomes" id="UP000000245"/>
    </source>
</evidence>
<sequence>MPDRAAGLAEALPQGGHTMKIALDPFMHRRLGLEELPFRVKEIGFDWIELSPRGDFLEWFKAPRVFPERVRGFRRALKEAGVGIASLLPMYRWASNDEDERKAAVRHWKRAIEICLELEVDTMNSEFGRGPHPDKGSCYCCHTGSMIEACEDSWWRSMEELVPVFEREGINLHVEPHPEDWVETLQPAVDIIRTVNSPRVRFLYCAPHTFYFGDNTAAMLRECADVLAHVHVGDTFNHRASSGLRYIVNPPGSAVRVHQHLDIGQGEVPWDEFFGTLAEIGFDGIMTACVFAWEERADASGRFMRAEMQRYIDKFWKREL</sequence>
<reference evidence="2 3" key="1">
    <citation type="submission" date="2007-05" db="EMBL/GenBank/DDBJ databases">
        <title>Complete sequence of chromosome of Acidiphilium cryptum JF-5.</title>
        <authorList>
            <consortium name="US DOE Joint Genome Institute"/>
            <person name="Copeland A."/>
            <person name="Lucas S."/>
            <person name="Lapidus A."/>
            <person name="Barry K."/>
            <person name="Detter J.C."/>
            <person name="Glavina del Rio T."/>
            <person name="Hammon N."/>
            <person name="Israni S."/>
            <person name="Dalin E."/>
            <person name="Tice H."/>
            <person name="Pitluck S."/>
            <person name="Sims D."/>
            <person name="Brettin T."/>
            <person name="Bruce D."/>
            <person name="Han C."/>
            <person name="Schmutz J."/>
            <person name="Larimer F."/>
            <person name="Land M."/>
            <person name="Hauser L."/>
            <person name="Kyrpides N."/>
            <person name="Kim E."/>
            <person name="Magnuson T."/>
            <person name="Richardson P."/>
        </authorList>
    </citation>
    <scope>NUCLEOTIDE SEQUENCE [LARGE SCALE GENOMIC DNA]</scope>
    <source>
        <strain evidence="2 3">JF-5</strain>
    </source>
</reference>
<dbReference type="AlphaFoldDB" id="A5G0Y3"/>
<evidence type="ECO:0000259" key="1">
    <source>
        <dbReference type="Pfam" id="PF01261"/>
    </source>
</evidence>
<dbReference type="InterPro" id="IPR036237">
    <property type="entry name" value="Xyl_isomerase-like_sf"/>
</dbReference>
<gene>
    <name evidence="2" type="ordered locus">Acry_2321</name>
</gene>
<dbReference type="GO" id="GO:0016853">
    <property type="term" value="F:isomerase activity"/>
    <property type="evidence" value="ECO:0007669"/>
    <property type="project" value="UniProtKB-KW"/>
</dbReference>
<dbReference type="EMBL" id="CP000697">
    <property type="protein sequence ID" value="ABQ31515.1"/>
    <property type="molecule type" value="Genomic_DNA"/>
</dbReference>